<evidence type="ECO:0000313" key="1">
    <source>
        <dbReference type="EMBL" id="KAJ1672914.1"/>
    </source>
</evidence>
<protein>
    <submittedName>
        <fullName evidence="1">Uncharacterized protein</fullName>
    </submittedName>
</protein>
<reference evidence="1" key="1">
    <citation type="submission" date="2022-06" db="EMBL/GenBank/DDBJ databases">
        <title>Phylogenomic reconstructions and comparative analyses of Kickxellomycotina fungi.</title>
        <authorList>
            <person name="Reynolds N.K."/>
            <person name="Stajich J.E."/>
            <person name="Barry K."/>
            <person name="Grigoriev I.V."/>
            <person name="Crous P."/>
            <person name="Smith M.E."/>
        </authorList>
    </citation>
    <scope>NUCLEOTIDE SEQUENCE</scope>
    <source>
        <strain evidence="1">RSA 2271</strain>
    </source>
</reference>
<comment type="caution">
    <text evidence="1">The sequence shown here is derived from an EMBL/GenBank/DDBJ whole genome shotgun (WGS) entry which is preliminary data.</text>
</comment>
<name>A0ACC1H8V5_9FUNG</name>
<dbReference type="Proteomes" id="UP001145114">
    <property type="component" value="Unassembled WGS sequence"/>
</dbReference>
<accession>A0ACC1H8V5</accession>
<proteinExistence type="predicted"/>
<dbReference type="EMBL" id="JAMZIH010007642">
    <property type="protein sequence ID" value="KAJ1672914.1"/>
    <property type="molecule type" value="Genomic_DNA"/>
</dbReference>
<evidence type="ECO:0000313" key="2">
    <source>
        <dbReference type="Proteomes" id="UP001145114"/>
    </source>
</evidence>
<feature type="non-terminal residue" evidence="1">
    <location>
        <position position="333"/>
    </location>
</feature>
<gene>
    <name evidence="1" type="ORF">EV182_006243</name>
</gene>
<organism evidence="1 2">
    <name type="scientific">Spiromyces aspiralis</name>
    <dbReference type="NCBI Taxonomy" id="68401"/>
    <lineage>
        <taxon>Eukaryota</taxon>
        <taxon>Fungi</taxon>
        <taxon>Fungi incertae sedis</taxon>
        <taxon>Zoopagomycota</taxon>
        <taxon>Kickxellomycotina</taxon>
        <taxon>Kickxellomycetes</taxon>
        <taxon>Kickxellales</taxon>
        <taxon>Kickxellaceae</taxon>
        <taxon>Spiromyces</taxon>
    </lineage>
</organism>
<keyword evidence="2" id="KW-1185">Reference proteome</keyword>
<sequence length="333" mass="36063">MTILVQALSSAFSAFHQDRLDESVDILDTFRRQGDMLRSQGATSDLTDDGVAPDAISTYAPPLDDRMLDMAASVAAEVRSLMVRQKELERELAAYRFSRNNTSWLGTLRRSASRFVSGGNGRDEAPESPRSATSWLLGSINPFSKSTGVPAIEGEEFETPNTDHDDITPLQGSPVPDDDAARSRYRSLTLPRSFSTRTRTSPRPPAAGPAEDVCFECIRQCELVVDAIARGDFTSRVRCSRCHCARYGPRSGEAGPSASPFASPAATAVYPDAGAKQGAAAVAALAPLFTEQLYNSGAWHYTNNNPMKTPHISDARTHTERLANTVNTMASML</sequence>